<evidence type="ECO:0000313" key="3">
    <source>
        <dbReference type="Proteomes" id="UP000318578"/>
    </source>
</evidence>
<protein>
    <submittedName>
        <fullName evidence="2">Uncharacterized protein</fullName>
    </submittedName>
</protein>
<proteinExistence type="predicted"/>
<feature type="region of interest" description="Disordered" evidence="1">
    <location>
        <begin position="29"/>
        <end position="60"/>
    </location>
</feature>
<accession>A0A558ANP2</accession>
<comment type="caution">
    <text evidence="2">The sequence shown here is derived from an EMBL/GenBank/DDBJ whole genome shotgun (WGS) entry which is preliminary data.</text>
</comment>
<evidence type="ECO:0000313" key="2">
    <source>
        <dbReference type="EMBL" id="TVT25871.1"/>
    </source>
</evidence>
<evidence type="ECO:0000256" key="1">
    <source>
        <dbReference type="SAM" id="MobiDB-lite"/>
    </source>
</evidence>
<gene>
    <name evidence="2" type="ORF">FNH06_00020</name>
</gene>
<reference evidence="2 3" key="1">
    <citation type="submission" date="2019-07" db="EMBL/GenBank/DDBJ databases">
        <title>New species of Amycolatopsis and Streptomyces.</title>
        <authorList>
            <person name="Duangmal K."/>
            <person name="Teo W.F.A."/>
            <person name="Lipun K."/>
        </authorList>
    </citation>
    <scope>NUCLEOTIDE SEQUENCE [LARGE SCALE GENOMIC DNA]</scope>
    <source>
        <strain evidence="2 3">JCM 30562</strain>
    </source>
</reference>
<sequence length="85" mass="9981">MSFARTEVFVLHPEISGATEHKWVRRYREEGEAGQVDRSSLRRTSPRRTMRGWSGRSRRIRRQRRLGRTRIAVMVGSLASTARRN</sequence>
<dbReference type="EMBL" id="VJZA01000001">
    <property type="protein sequence ID" value="TVT25871.1"/>
    <property type="molecule type" value="Genomic_DNA"/>
</dbReference>
<name>A0A558ANP2_9PSEU</name>
<dbReference type="Proteomes" id="UP000318578">
    <property type="component" value="Unassembled WGS sequence"/>
</dbReference>
<keyword evidence="3" id="KW-1185">Reference proteome</keyword>
<organism evidence="2 3">
    <name type="scientific">Amycolatopsis acidiphila</name>
    <dbReference type="NCBI Taxonomy" id="715473"/>
    <lineage>
        <taxon>Bacteria</taxon>
        <taxon>Bacillati</taxon>
        <taxon>Actinomycetota</taxon>
        <taxon>Actinomycetes</taxon>
        <taxon>Pseudonocardiales</taxon>
        <taxon>Pseudonocardiaceae</taxon>
        <taxon>Amycolatopsis</taxon>
    </lineage>
</organism>
<feature type="compositionally biased region" description="Basic residues" evidence="1">
    <location>
        <begin position="44"/>
        <end position="60"/>
    </location>
</feature>
<dbReference type="AlphaFoldDB" id="A0A558ANP2"/>